<dbReference type="AlphaFoldDB" id="A0A8S1LCE2"/>
<comment type="caution">
    <text evidence="1">The sequence shown here is derived from an EMBL/GenBank/DDBJ whole genome shotgun (WGS) entry which is preliminary data.</text>
</comment>
<reference evidence="1" key="1">
    <citation type="submission" date="2021-01" db="EMBL/GenBank/DDBJ databases">
        <authorList>
            <consortium name="Genoscope - CEA"/>
            <person name="William W."/>
        </authorList>
    </citation>
    <scope>NUCLEOTIDE SEQUENCE</scope>
</reference>
<evidence type="ECO:0008006" key="3">
    <source>
        <dbReference type="Google" id="ProtNLM"/>
    </source>
</evidence>
<evidence type="ECO:0000313" key="1">
    <source>
        <dbReference type="EMBL" id="CAD8064191.1"/>
    </source>
</evidence>
<dbReference type="EMBL" id="CAJJDN010000018">
    <property type="protein sequence ID" value="CAD8064191.1"/>
    <property type="molecule type" value="Genomic_DNA"/>
</dbReference>
<dbReference type="Proteomes" id="UP000692954">
    <property type="component" value="Unassembled WGS sequence"/>
</dbReference>
<organism evidence="1 2">
    <name type="scientific">Paramecium sonneborni</name>
    <dbReference type="NCBI Taxonomy" id="65129"/>
    <lineage>
        <taxon>Eukaryota</taxon>
        <taxon>Sar</taxon>
        <taxon>Alveolata</taxon>
        <taxon>Ciliophora</taxon>
        <taxon>Intramacronucleata</taxon>
        <taxon>Oligohymenophorea</taxon>
        <taxon>Peniculida</taxon>
        <taxon>Parameciidae</taxon>
        <taxon>Paramecium</taxon>
    </lineage>
</organism>
<accession>A0A8S1LCE2</accession>
<gene>
    <name evidence="1" type="ORF">PSON_ATCC_30995.1.T0180376</name>
</gene>
<protein>
    <recommendedName>
        <fullName evidence="3">SPRY domain-containing protein</fullName>
    </recommendedName>
</protein>
<evidence type="ECO:0000313" key="2">
    <source>
        <dbReference type="Proteomes" id="UP000692954"/>
    </source>
</evidence>
<name>A0A8S1LCE2_9CILI</name>
<keyword evidence="2" id="KW-1185">Reference proteome</keyword>
<proteinExistence type="predicted"/>
<sequence length="329" mass="38300">MDSIQIRKSQESQEKMVEFVCLNEFCSEFRLSCFKSIQKGCHLSHQKDLRQIAEVFIYLSNQLNICDQLLNQLINLNKSMHQIFDKFQKNFNKSSLIDVEQLKKTNSQFNDTFFNLIELKIGQNTLISTITQNREALMKSMQIGFINQQKSGQQNLIKIQDYSQSLKFSTMYKHNNCQVSYDGKVIETKNGGWQCCMCDQIIPKDYKIQFAIKIIEMGYIMIGIGVRDIVQSQGFRNCYEIGGGTYNIQYSGSCWNHDQQDKQGQQISFPFSINDIIIVEVDIQNKYVKWNKQSTNQSFTLTIDTSNDLYPCVHLFNQSKVEILNEIFQ</sequence>